<dbReference type="Proteomes" id="UP001175000">
    <property type="component" value="Unassembled WGS sequence"/>
</dbReference>
<name>A0AA40CB60_9PEZI</name>
<protein>
    <submittedName>
        <fullName evidence="2">Uncharacterized protein</fullName>
    </submittedName>
</protein>
<accession>A0AA40CB60</accession>
<reference evidence="2" key="1">
    <citation type="submission" date="2023-06" db="EMBL/GenBank/DDBJ databases">
        <title>Genome-scale phylogeny and comparative genomics of the fungal order Sordariales.</title>
        <authorList>
            <consortium name="Lawrence Berkeley National Laboratory"/>
            <person name="Hensen N."/>
            <person name="Bonometti L."/>
            <person name="Westerberg I."/>
            <person name="Brannstrom I.O."/>
            <person name="Guillou S."/>
            <person name="Cros-Aarteil S."/>
            <person name="Calhoun S."/>
            <person name="Haridas S."/>
            <person name="Kuo A."/>
            <person name="Mondo S."/>
            <person name="Pangilinan J."/>
            <person name="Riley R."/>
            <person name="Labutti K."/>
            <person name="Andreopoulos B."/>
            <person name="Lipzen A."/>
            <person name="Chen C."/>
            <person name="Yanf M."/>
            <person name="Daum C."/>
            <person name="Ng V."/>
            <person name="Clum A."/>
            <person name="Steindorff A."/>
            <person name="Ohm R."/>
            <person name="Martin F."/>
            <person name="Silar P."/>
            <person name="Natvig D."/>
            <person name="Lalanne C."/>
            <person name="Gautier V."/>
            <person name="Ament-Velasquez S.L."/>
            <person name="Kruys A."/>
            <person name="Hutchinson M.I."/>
            <person name="Powell A.J."/>
            <person name="Barry K."/>
            <person name="Miller A.N."/>
            <person name="Grigoriev I.V."/>
            <person name="Debuchy R."/>
            <person name="Gladieux P."/>
            <person name="Thoren M.H."/>
            <person name="Johannesson H."/>
        </authorList>
    </citation>
    <scope>NUCLEOTIDE SEQUENCE</scope>
    <source>
        <strain evidence="2">CBS 606.72</strain>
    </source>
</reference>
<evidence type="ECO:0000313" key="3">
    <source>
        <dbReference type="Proteomes" id="UP001175000"/>
    </source>
</evidence>
<keyword evidence="3" id="KW-1185">Reference proteome</keyword>
<dbReference type="AlphaFoldDB" id="A0AA40CB60"/>
<evidence type="ECO:0000256" key="1">
    <source>
        <dbReference type="SAM" id="MobiDB-lite"/>
    </source>
</evidence>
<sequence>MVNRGRNQERHLPTHVFQSIGSRWRLKSGLPTSLEDSPPHESLSNTLVEKRGRIGRCSTPPGTDAPSTTTRHFVSRWPTTVRNNRDLGGVPTCPPTQKLLTINLAGKVNLIYRSWKTSGNMFPSTDFGPPSTFFAPNRGPATPGPLRACQLSPVSVLRVNPGALWKRNSRLPKRSHGGGARSFCLLPRSLVAPTSKRMHGWTSELRGSLLGEAWCESTSLPCTSPAMQSIMCRERDGWPGG</sequence>
<proteinExistence type="predicted"/>
<evidence type="ECO:0000313" key="2">
    <source>
        <dbReference type="EMBL" id="KAK0631790.1"/>
    </source>
</evidence>
<dbReference type="EMBL" id="JAULSU010000001">
    <property type="protein sequence ID" value="KAK0631790.1"/>
    <property type="molecule type" value="Genomic_DNA"/>
</dbReference>
<feature type="region of interest" description="Disordered" evidence="1">
    <location>
        <begin position="51"/>
        <end position="70"/>
    </location>
</feature>
<comment type="caution">
    <text evidence="2">The sequence shown here is derived from an EMBL/GenBank/DDBJ whole genome shotgun (WGS) entry which is preliminary data.</text>
</comment>
<gene>
    <name evidence="2" type="ORF">B0T14DRAFT_11193</name>
</gene>
<organism evidence="2 3">
    <name type="scientific">Immersiella caudata</name>
    <dbReference type="NCBI Taxonomy" id="314043"/>
    <lineage>
        <taxon>Eukaryota</taxon>
        <taxon>Fungi</taxon>
        <taxon>Dikarya</taxon>
        <taxon>Ascomycota</taxon>
        <taxon>Pezizomycotina</taxon>
        <taxon>Sordariomycetes</taxon>
        <taxon>Sordariomycetidae</taxon>
        <taxon>Sordariales</taxon>
        <taxon>Lasiosphaeriaceae</taxon>
        <taxon>Immersiella</taxon>
    </lineage>
</organism>